<dbReference type="SMART" id="SM00387">
    <property type="entry name" value="HATPase_c"/>
    <property type="match status" value="1"/>
</dbReference>
<dbReference type="GO" id="GO:0005524">
    <property type="term" value="F:ATP binding"/>
    <property type="evidence" value="ECO:0007669"/>
    <property type="project" value="UniProtKB-KW"/>
</dbReference>
<evidence type="ECO:0000256" key="4">
    <source>
        <dbReference type="ARBA" id="ARBA00022679"/>
    </source>
</evidence>
<keyword evidence="6 11" id="KW-0418">Kinase</keyword>
<reference evidence="11" key="1">
    <citation type="submission" date="2023-11" db="EMBL/GenBank/DDBJ databases">
        <title>Identification and selenium tolerance of Delftia acidovorans R3-25.</title>
        <authorList>
            <person name="Zhang S."/>
            <person name="Liu Y."/>
            <person name="Guo Y."/>
        </authorList>
    </citation>
    <scope>NUCLEOTIDE SEQUENCE</scope>
    <source>
        <strain evidence="11">R3-25</strain>
    </source>
</reference>
<dbReference type="InterPro" id="IPR005467">
    <property type="entry name" value="His_kinase_dom"/>
</dbReference>
<keyword evidence="9" id="KW-0812">Transmembrane</keyword>
<dbReference type="PANTHER" id="PTHR43065:SF10">
    <property type="entry name" value="PEROXIDE STRESS-ACTIVATED HISTIDINE KINASE MAK3"/>
    <property type="match status" value="1"/>
</dbReference>
<dbReference type="SUPFAM" id="SSF47384">
    <property type="entry name" value="Homodimeric domain of signal transducing histidine kinase"/>
    <property type="match status" value="1"/>
</dbReference>
<sequence length="474" mass="50581">MYVPAHHFQEPALSPQKSIQRDLVILWLTISAVALVLAWLLLLLTRQGTDQQVSRARDAAGVSCSALQAGAARMGLAGLMADTPSAQARSAAQAVLDLALRDRPGMEGGFWREGPGVVAYAFPTYDGSGIKRDAPSAEMERITSTAQRARDGAGLVTDLRPGLREAVVFAACPAQADAPALVAWTLMRVPLISADVVNPLILAVSLLLGMVLVSGLWLGRMLRRWQRQSAQMEQQLLSAERLATLGRLSAGLAHEIRNPLGTMRMKAENALAAPAPLREARSQGALEAVLAQTARLEDLVSSLLALTQPFRVQPEPVDLQQLLDERLQAHAELAQARGVQLATAVSAGLARDLQDGRRPLLDPVQMARALDNLLLNALAHTAAGGRVELGADRSGTTVSHRNSPLQLWVADDGTGIAPELRDTLFEPFTTARPGGTGLGLALVREIVLAHGGRIALGKTTQGTRIEMEFPWPAS</sequence>
<proteinExistence type="predicted"/>
<evidence type="ECO:0000256" key="6">
    <source>
        <dbReference type="ARBA" id="ARBA00022777"/>
    </source>
</evidence>
<dbReference type="PRINTS" id="PR00344">
    <property type="entry name" value="BCTRLSENSOR"/>
</dbReference>
<comment type="catalytic activity">
    <reaction evidence="1">
        <text>ATP + protein L-histidine = ADP + protein N-phospho-L-histidine.</text>
        <dbReference type="EC" id="2.7.13.3"/>
    </reaction>
</comment>
<evidence type="ECO:0000256" key="2">
    <source>
        <dbReference type="ARBA" id="ARBA00012438"/>
    </source>
</evidence>
<evidence type="ECO:0000313" key="12">
    <source>
        <dbReference type="Proteomes" id="UP001287445"/>
    </source>
</evidence>
<dbReference type="InterPro" id="IPR036890">
    <property type="entry name" value="HATPase_C_sf"/>
</dbReference>
<dbReference type="RefSeq" id="WP_319075445.1">
    <property type="nucleotide sequence ID" value="NZ_JAWWMZ010000009.1"/>
</dbReference>
<keyword evidence="8" id="KW-0902">Two-component regulatory system</keyword>
<keyword evidence="9" id="KW-1133">Transmembrane helix</keyword>
<dbReference type="SUPFAM" id="SSF55874">
    <property type="entry name" value="ATPase domain of HSP90 chaperone/DNA topoisomerase II/histidine kinase"/>
    <property type="match status" value="1"/>
</dbReference>
<dbReference type="AlphaFoldDB" id="A0AAJ2VBG4"/>
<gene>
    <name evidence="11" type="ORF">SGN30_21850</name>
</gene>
<dbReference type="Pfam" id="PF02518">
    <property type="entry name" value="HATPase_c"/>
    <property type="match status" value="1"/>
</dbReference>
<dbReference type="InterPro" id="IPR004358">
    <property type="entry name" value="Sig_transdc_His_kin-like_C"/>
</dbReference>
<evidence type="ECO:0000313" key="11">
    <source>
        <dbReference type="EMBL" id="MDX4956071.1"/>
    </source>
</evidence>
<dbReference type="Proteomes" id="UP001287445">
    <property type="component" value="Unassembled WGS sequence"/>
</dbReference>
<keyword evidence="3" id="KW-0597">Phosphoprotein</keyword>
<accession>A0AAJ2VBG4</accession>
<dbReference type="InterPro" id="IPR036097">
    <property type="entry name" value="HisK_dim/P_sf"/>
</dbReference>
<dbReference type="EC" id="2.7.13.3" evidence="2"/>
<dbReference type="SMART" id="SM00388">
    <property type="entry name" value="HisKA"/>
    <property type="match status" value="1"/>
</dbReference>
<comment type="caution">
    <text evidence="11">The sequence shown here is derived from an EMBL/GenBank/DDBJ whole genome shotgun (WGS) entry which is preliminary data.</text>
</comment>
<evidence type="ECO:0000256" key="7">
    <source>
        <dbReference type="ARBA" id="ARBA00022840"/>
    </source>
</evidence>
<dbReference type="PANTHER" id="PTHR43065">
    <property type="entry name" value="SENSOR HISTIDINE KINASE"/>
    <property type="match status" value="1"/>
</dbReference>
<protein>
    <recommendedName>
        <fullName evidence="2">histidine kinase</fullName>
        <ecNumber evidence="2">2.7.13.3</ecNumber>
    </recommendedName>
</protein>
<keyword evidence="4" id="KW-0808">Transferase</keyword>
<evidence type="ECO:0000256" key="1">
    <source>
        <dbReference type="ARBA" id="ARBA00000085"/>
    </source>
</evidence>
<dbReference type="Pfam" id="PF00512">
    <property type="entry name" value="HisKA"/>
    <property type="match status" value="1"/>
</dbReference>
<keyword evidence="7" id="KW-0067">ATP-binding</keyword>
<dbReference type="InterPro" id="IPR003594">
    <property type="entry name" value="HATPase_dom"/>
</dbReference>
<organism evidence="11 12">
    <name type="scientific">Delftia acidovorans</name>
    <name type="common">Pseudomonas acidovorans</name>
    <name type="synonym">Comamonas acidovorans</name>
    <dbReference type="NCBI Taxonomy" id="80866"/>
    <lineage>
        <taxon>Bacteria</taxon>
        <taxon>Pseudomonadati</taxon>
        <taxon>Pseudomonadota</taxon>
        <taxon>Betaproteobacteria</taxon>
        <taxon>Burkholderiales</taxon>
        <taxon>Comamonadaceae</taxon>
        <taxon>Delftia</taxon>
    </lineage>
</organism>
<name>A0AAJ2VBG4_DELAC</name>
<dbReference type="EMBL" id="JAWWMZ010000009">
    <property type="protein sequence ID" value="MDX4956071.1"/>
    <property type="molecule type" value="Genomic_DNA"/>
</dbReference>
<evidence type="ECO:0000256" key="3">
    <source>
        <dbReference type="ARBA" id="ARBA00022553"/>
    </source>
</evidence>
<dbReference type="PROSITE" id="PS50109">
    <property type="entry name" value="HIS_KIN"/>
    <property type="match status" value="1"/>
</dbReference>
<evidence type="ECO:0000256" key="9">
    <source>
        <dbReference type="SAM" id="Phobius"/>
    </source>
</evidence>
<feature type="transmembrane region" description="Helical" evidence="9">
    <location>
        <begin position="199"/>
        <end position="219"/>
    </location>
</feature>
<evidence type="ECO:0000256" key="5">
    <source>
        <dbReference type="ARBA" id="ARBA00022741"/>
    </source>
</evidence>
<keyword evidence="9" id="KW-0472">Membrane</keyword>
<dbReference type="InterPro" id="IPR003661">
    <property type="entry name" value="HisK_dim/P_dom"/>
</dbReference>
<feature type="domain" description="Histidine kinase" evidence="10">
    <location>
        <begin position="251"/>
        <end position="473"/>
    </location>
</feature>
<dbReference type="CDD" id="cd00082">
    <property type="entry name" value="HisKA"/>
    <property type="match status" value="1"/>
</dbReference>
<evidence type="ECO:0000259" key="10">
    <source>
        <dbReference type="PROSITE" id="PS50109"/>
    </source>
</evidence>
<evidence type="ECO:0000256" key="8">
    <source>
        <dbReference type="ARBA" id="ARBA00023012"/>
    </source>
</evidence>
<keyword evidence="5" id="KW-0547">Nucleotide-binding</keyword>
<dbReference type="CDD" id="cd00075">
    <property type="entry name" value="HATPase"/>
    <property type="match status" value="1"/>
</dbReference>
<dbReference type="Gene3D" id="1.10.287.130">
    <property type="match status" value="1"/>
</dbReference>
<dbReference type="GO" id="GO:0000155">
    <property type="term" value="F:phosphorelay sensor kinase activity"/>
    <property type="evidence" value="ECO:0007669"/>
    <property type="project" value="InterPro"/>
</dbReference>
<dbReference type="Gene3D" id="3.30.565.10">
    <property type="entry name" value="Histidine kinase-like ATPase, C-terminal domain"/>
    <property type="match status" value="1"/>
</dbReference>
<feature type="transmembrane region" description="Helical" evidence="9">
    <location>
        <begin position="24"/>
        <end position="45"/>
    </location>
</feature>